<feature type="region of interest" description="Disordered" evidence="1">
    <location>
        <begin position="1"/>
        <end position="88"/>
    </location>
</feature>
<protein>
    <submittedName>
        <fullName evidence="2">Uncharacterized protein</fullName>
    </submittedName>
</protein>
<keyword evidence="3" id="KW-1185">Reference proteome</keyword>
<feature type="compositionally biased region" description="Basic and acidic residues" evidence="1">
    <location>
        <begin position="49"/>
        <end position="67"/>
    </location>
</feature>
<feature type="compositionally biased region" description="Basic and acidic residues" evidence="1">
    <location>
        <begin position="11"/>
        <end position="30"/>
    </location>
</feature>
<feature type="compositionally biased region" description="Basic residues" evidence="1">
    <location>
        <begin position="36"/>
        <end position="48"/>
    </location>
</feature>
<organism evidence="2 3">
    <name type="scientific">Stephania cephalantha</name>
    <dbReference type="NCBI Taxonomy" id="152367"/>
    <lineage>
        <taxon>Eukaryota</taxon>
        <taxon>Viridiplantae</taxon>
        <taxon>Streptophyta</taxon>
        <taxon>Embryophyta</taxon>
        <taxon>Tracheophyta</taxon>
        <taxon>Spermatophyta</taxon>
        <taxon>Magnoliopsida</taxon>
        <taxon>Ranunculales</taxon>
        <taxon>Menispermaceae</taxon>
        <taxon>Menispermoideae</taxon>
        <taxon>Cissampelideae</taxon>
        <taxon>Stephania</taxon>
    </lineage>
</organism>
<name>A0AAP0HQ56_9MAGN</name>
<reference evidence="2 3" key="1">
    <citation type="submission" date="2024-01" db="EMBL/GenBank/DDBJ databases">
        <title>Genome assemblies of Stephania.</title>
        <authorList>
            <person name="Yang L."/>
        </authorList>
    </citation>
    <scope>NUCLEOTIDE SEQUENCE [LARGE SCALE GENOMIC DNA]</scope>
    <source>
        <strain evidence="2">JXDWG</strain>
        <tissue evidence="2">Leaf</tissue>
    </source>
</reference>
<evidence type="ECO:0000256" key="1">
    <source>
        <dbReference type="SAM" id="MobiDB-lite"/>
    </source>
</evidence>
<sequence length="88" mass="9951">MRVIARRKHAGDREGRWRVQRELPSVDRRSAAGSRSRAKGGRKRRRGAKRENAGELLDGRADGRPAENARGLAVARGRNGRARLWQQQ</sequence>
<evidence type="ECO:0000313" key="2">
    <source>
        <dbReference type="EMBL" id="KAK9094739.1"/>
    </source>
</evidence>
<gene>
    <name evidence="2" type="ORF">Scep_026208</name>
</gene>
<comment type="caution">
    <text evidence="2">The sequence shown here is derived from an EMBL/GenBank/DDBJ whole genome shotgun (WGS) entry which is preliminary data.</text>
</comment>
<proteinExistence type="predicted"/>
<feature type="compositionally biased region" description="Basic residues" evidence="1">
    <location>
        <begin position="1"/>
        <end position="10"/>
    </location>
</feature>
<dbReference type="Proteomes" id="UP001419268">
    <property type="component" value="Unassembled WGS sequence"/>
</dbReference>
<evidence type="ECO:0000313" key="3">
    <source>
        <dbReference type="Proteomes" id="UP001419268"/>
    </source>
</evidence>
<dbReference type="AlphaFoldDB" id="A0AAP0HQ56"/>
<accession>A0AAP0HQ56</accession>
<dbReference type="EMBL" id="JBBNAG010000011">
    <property type="protein sequence ID" value="KAK9094739.1"/>
    <property type="molecule type" value="Genomic_DNA"/>
</dbReference>